<comment type="caution">
    <text evidence="1">The sequence shown here is derived from an EMBL/GenBank/DDBJ whole genome shotgun (WGS) entry which is preliminary data.</text>
</comment>
<evidence type="ECO:0000313" key="2">
    <source>
        <dbReference type="Proteomes" id="UP001172083"/>
    </source>
</evidence>
<reference evidence="1" key="1">
    <citation type="submission" date="2023-06" db="EMBL/GenBank/DDBJ databases">
        <title>Genomic of Agaribacillus aureum.</title>
        <authorList>
            <person name="Wang G."/>
        </authorList>
    </citation>
    <scope>NUCLEOTIDE SEQUENCE</scope>
    <source>
        <strain evidence="1">BMA12</strain>
    </source>
</reference>
<accession>A0ABT8LD87</accession>
<sequence length="163" mass="18472">MKKLENILYEAASLEQVLERGRLSHNRMACFVLSKFQGIPKQFFSAPALGKHYHKVDLLSLTTGSRSNEVWIEKLACIPVPESLVEVVSTANLRLISCDDPLTFEQLKDEIYHFDSSHGVGLFIKLQYCRRNRRGFPARRARKVRASLHHGRSGGPQGRKLVG</sequence>
<dbReference type="Proteomes" id="UP001172083">
    <property type="component" value="Unassembled WGS sequence"/>
</dbReference>
<name>A0ABT8LD87_9BACT</name>
<proteinExistence type="predicted"/>
<evidence type="ECO:0000313" key="1">
    <source>
        <dbReference type="EMBL" id="MDN5214715.1"/>
    </source>
</evidence>
<protein>
    <submittedName>
        <fullName evidence="1">Uncharacterized protein</fullName>
    </submittedName>
</protein>
<keyword evidence="2" id="KW-1185">Reference proteome</keyword>
<gene>
    <name evidence="1" type="ORF">QQ020_21735</name>
</gene>
<dbReference type="RefSeq" id="WP_346760055.1">
    <property type="nucleotide sequence ID" value="NZ_JAUJEB010000005.1"/>
</dbReference>
<organism evidence="1 2">
    <name type="scientific">Agaribacillus aureus</name>
    <dbReference type="NCBI Taxonomy" id="3051825"/>
    <lineage>
        <taxon>Bacteria</taxon>
        <taxon>Pseudomonadati</taxon>
        <taxon>Bacteroidota</taxon>
        <taxon>Cytophagia</taxon>
        <taxon>Cytophagales</taxon>
        <taxon>Splendidivirgaceae</taxon>
        <taxon>Agaribacillus</taxon>
    </lineage>
</organism>
<dbReference type="EMBL" id="JAUJEB010000005">
    <property type="protein sequence ID" value="MDN5214715.1"/>
    <property type="molecule type" value="Genomic_DNA"/>
</dbReference>